<organism evidence="3 4">
    <name type="scientific">Neoroseomonas terrae</name>
    <dbReference type="NCBI Taxonomy" id="424799"/>
    <lineage>
        <taxon>Bacteria</taxon>
        <taxon>Pseudomonadati</taxon>
        <taxon>Pseudomonadota</taxon>
        <taxon>Alphaproteobacteria</taxon>
        <taxon>Acetobacterales</taxon>
        <taxon>Acetobacteraceae</taxon>
        <taxon>Neoroseomonas</taxon>
    </lineage>
</organism>
<feature type="domain" description="DUF4142" evidence="2">
    <location>
        <begin position="95"/>
        <end position="215"/>
    </location>
</feature>
<dbReference type="RefSeq" id="WP_211869513.1">
    <property type="nucleotide sequence ID" value="NZ_JAAEDI010000014.1"/>
</dbReference>
<feature type="compositionally biased region" description="Polar residues" evidence="1">
    <location>
        <begin position="49"/>
        <end position="62"/>
    </location>
</feature>
<gene>
    <name evidence="3" type="ORF">GXW78_14345</name>
</gene>
<protein>
    <submittedName>
        <fullName evidence="3">DUF4142 domain-containing protein</fullName>
    </submittedName>
</protein>
<evidence type="ECO:0000313" key="4">
    <source>
        <dbReference type="Proteomes" id="UP000698752"/>
    </source>
</evidence>
<sequence>MDLAGHAQNAACLGRLNQIAAANQGARDMMRRLVFGAIAAPVLFRPAWSQGQPPQGRTTEPPRQSDVPPSRVPQPTMEGRSAAATEGQQGDQMLAAMAMALASAQLGTRSAADEGVKLFAQLELEEQMAFAEARRLAGLSAPAPNMLTAQQQQSLGALRAQSGAAFDRMFVSVQTEGHQELLRLNRGTAERPPGREEAMLATVAIPAIRSHLTMLAGMQRALPAPS</sequence>
<dbReference type="InterPro" id="IPR025419">
    <property type="entry name" value="DUF4142"/>
</dbReference>
<proteinExistence type="predicted"/>
<feature type="region of interest" description="Disordered" evidence="1">
    <location>
        <begin position="47"/>
        <end position="88"/>
    </location>
</feature>
<evidence type="ECO:0000313" key="3">
    <source>
        <dbReference type="EMBL" id="MBR0650849.1"/>
    </source>
</evidence>
<accession>A0ABS5EIJ4</accession>
<keyword evidence="4" id="KW-1185">Reference proteome</keyword>
<dbReference type="EMBL" id="JAAEDI010000014">
    <property type="protein sequence ID" value="MBR0650849.1"/>
    <property type="molecule type" value="Genomic_DNA"/>
</dbReference>
<reference evidence="4" key="1">
    <citation type="journal article" date="2021" name="Syst. Appl. Microbiol.">
        <title>Roseomonas hellenica sp. nov., isolated from roots of wild-growing Alkanna tinctoria.</title>
        <authorList>
            <person name="Rat A."/>
            <person name="Naranjo H.D."/>
            <person name="Lebbe L."/>
            <person name="Cnockaert M."/>
            <person name="Krigas N."/>
            <person name="Grigoriadou K."/>
            <person name="Maloupa E."/>
            <person name="Willems A."/>
        </authorList>
    </citation>
    <scope>NUCLEOTIDE SEQUENCE [LARGE SCALE GENOMIC DNA]</scope>
    <source>
        <strain evidence="4">LMG 31159</strain>
    </source>
</reference>
<dbReference type="Proteomes" id="UP000698752">
    <property type="component" value="Unassembled WGS sequence"/>
</dbReference>
<evidence type="ECO:0000259" key="2">
    <source>
        <dbReference type="Pfam" id="PF13628"/>
    </source>
</evidence>
<evidence type="ECO:0000256" key="1">
    <source>
        <dbReference type="SAM" id="MobiDB-lite"/>
    </source>
</evidence>
<name>A0ABS5EIJ4_9PROT</name>
<dbReference type="Pfam" id="PF13628">
    <property type="entry name" value="DUF4142"/>
    <property type="match status" value="1"/>
</dbReference>
<comment type="caution">
    <text evidence="3">The sequence shown here is derived from an EMBL/GenBank/DDBJ whole genome shotgun (WGS) entry which is preliminary data.</text>
</comment>